<gene>
    <name evidence="7" type="ORF">EV184_13623</name>
</gene>
<dbReference type="Gene3D" id="1.10.10.10">
    <property type="entry name" value="Winged helix-like DNA-binding domain superfamily/Winged helix DNA-binding domain"/>
    <property type="match status" value="1"/>
</dbReference>
<dbReference type="EMBL" id="SLVU01000036">
    <property type="protein sequence ID" value="TCN17976.1"/>
    <property type="molecule type" value="Genomic_DNA"/>
</dbReference>
<dbReference type="InterPro" id="IPR036388">
    <property type="entry name" value="WH-like_DNA-bd_sf"/>
</dbReference>
<reference evidence="7 8" key="1">
    <citation type="submission" date="2019-03" db="EMBL/GenBank/DDBJ databases">
        <title>Genomic Encyclopedia of Type Strains, Phase IV (KMG-V): Genome sequencing to study the core and pangenomes of soil and plant-associated prokaryotes.</title>
        <authorList>
            <person name="Whitman W."/>
        </authorList>
    </citation>
    <scope>NUCLEOTIDE SEQUENCE [LARGE SCALE GENOMIC DNA]</scope>
    <source>
        <strain evidence="7 8">23C40</strain>
    </source>
</reference>
<dbReference type="PROSITE" id="PS50931">
    <property type="entry name" value="HTH_LYSR"/>
    <property type="match status" value="1"/>
</dbReference>
<feature type="domain" description="HTH lysR-type" evidence="6">
    <location>
        <begin position="1"/>
        <end position="58"/>
    </location>
</feature>
<keyword evidence="4" id="KW-0010">Activator</keyword>
<dbReference type="PRINTS" id="PR00039">
    <property type="entry name" value="HTHLYSR"/>
</dbReference>
<dbReference type="InterPro" id="IPR000847">
    <property type="entry name" value="LysR_HTH_N"/>
</dbReference>
<dbReference type="PANTHER" id="PTHR30293">
    <property type="entry name" value="TRANSCRIPTIONAL REGULATORY PROTEIN NAC-RELATED"/>
    <property type="match status" value="1"/>
</dbReference>
<evidence type="ECO:0000259" key="6">
    <source>
        <dbReference type="PROSITE" id="PS50931"/>
    </source>
</evidence>
<dbReference type="InterPro" id="IPR036390">
    <property type="entry name" value="WH_DNA-bd_sf"/>
</dbReference>
<dbReference type="InterPro" id="IPR005119">
    <property type="entry name" value="LysR_subst-bd"/>
</dbReference>
<evidence type="ECO:0000256" key="3">
    <source>
        <dbReference type="ARBA" id="ARBA00023125"/>
    </source>
</evidence>
<dbReference type="Pfam" id="PF03466">
    <property type="entry name" value="LysR_substrate"/>
    <property type="match status" value="1"/>
</dbReference>
<sequence>MDLKQLKYFVGVVEAGSFTKAAANLNVAQSALSLHVRHMEEGFGTQLLVRDRTGVALTAAGSKLLHHARIILSQVGLAEEELSNKVKSPCGEVTIGIPSGAARVMVTELLALAKERFPKVSLKIVEGMSGPIEEWMIAGRFNLAILYSTSEGPGNCAVLAREELCLIAPPGQPPFENVVRLDDLHAYPLAVPMRVNNVRRSVADVVSQHGCTLDVRFEVDSLSTIISMVMDGKAYSILTPSAIQREASLGQLRIVRIVDPVITRAVVLAVNPRDERSVEVASIRSLIPEVVTKLVHDGRWPVVLPEPLNS</sequence>
<organism evidence="7 8">
    <name type="scientific">Sinorhizobium americanum</name>
    <dbReference type="NCBI Taxonomy" id="194963"/>
    <lineage>
        <taxon>Bacteria</taxon>
        <taxon>Pseudomonadati</taxon>
        <taxon>Pseudomonadota</taxon>
        <taxon>Alphaproteobacteria</taxon>
        <taxon>Hyphomicrobiales</taxon>
        <taxon>Rhizobiaceae</taxon>
        <taxon>Sinorhizobium/Ensifer group</taxon>
        <taxon>Sinorhizobium</taxon>
    </lineage>
</organism>
<dbReference type="PANTHER" id="PTHR30293:SF0">
    <property type="entry name" value="NITROGEN ASSIMILATION REGULATORY PROTEIN NAC"/>
    <property type="match status" value="1"/>
</dbReference>
<dbReference type="GO" id="GO:0003700">
    <property type="term" value="F:DNA-binding transcription factor activity"/>
    <property type="evidence" value="ECO:0007669"/>
    <property type="project" value="InterPro"/>
</dbReference>
<keyword evidence="3" id="KW-0238">DNA-binding</keyword>
<dbReference type="Pfam" id="PF00126">
    <property type="entry name" value="HTH_1"/>
    <property type="match status" value="1"/>
</dbReference>
<comment type="caution">
    <text evidence="7">The sequence shown here is derived from an EMBL/GenBank/DDBJ whole genome shotgun (WGS) entry which is preliminary data.</text>
</comment>
<keyword evidence="5" id="KW-0804">Transcription</keyword>
<dbReference type="Proteomes" id="UP000295043">
    <property type="component" value="Unassembled WGS sequence"/>
</dbReference>
<proteinExistence type="inferred from homology"/>
<evidence type="ECO:0000313" key="7">
    <source>
        <dbReference type="EMBL" id="TCN17976.1"/>
    </source>
</evidence>
<dbReference type="Gene3D" id="3.40.190.10">
    <property type="entry name" value="Periplasmic binding protein-like II"/>
    <property type="match status" value="2"/>
</dbReference>
<dbReference type="FunFam" id="1.10.10.10:FF:000001">
    <property type="entry name" value="LysR family transcriptional regulator"/>
    <property type="match status" value="1"/>
</dbReference>
<dbReference type="AlphaFoldDB" id="A0A4R2AVY5"/>
<dbReference type="SUPFAM" id="SSF46785">
    <property type="entry name" value="Winged helix' DNA-binding domain"/>
    <property type="match status" value="1"/>
</dbReference>
<dbReference type="RefSeq" id="WP_132081693.1">
    <property type="nucleotide sequence ID" value="NZ_SLVU01000036.1"/>
</dbReference>
<dbReference type="SUPFAM" id="SSF53850">
    <property type="entry name" value="Periplasmic binding protein-like II"/>
    <property type="match status" value="1"/>
</dbReference>
<evidence type="ECO:0000256" key="1">
    <source>
        <dbReference type="ARBA" id="ARBA00009437"/>
    </source>
</evidence>
<dbReference type="GO" id="GO:2000142">
    <property type="term" value="P:regulation of DNA-templated transcription initiation"/>
    <property type="evidence" value="ECO:0007669"/>
    <property type="project" value="TreeGrafter"/>
</dbReference>
<keyword evidence="2" id="KW-0805">Transcription regulation</keyword>
<evidence type="ECO:0000256" key="4">
    <source>
        <dbReference type="ARBA" id="ARBA00023159"/>
    </source>
</evidence>
<evidence type="ECO:0000256" key="5">
    <source>
        <dbReference type="ARBA" id="ARBA00023163"/>
    </source>
</evidence>
<dbReference type="GO" id="GO:0003677">
    <property type="term" value="F:DNA binding"/>
    <property type="evidence" value="ECO:0007669"/>
    <property type="project" value="UniProtKB-KW"/>
</dbReference>
<evidence type="ECO:0000256" key="2">
    <source>
        <dbReference type="ARBA" id="ARBA00023015"/>
    </source>
</evidence>
<evidence type="ECO:0000313" key="8">
    <source>
        <dbReference type="Proteomes" id="UP000295043"/>
    </source>
</evidence>
<name>A0A4R2AVY5_9HYPH</name>
<comment type="similarity">
    <text evidence="1">Belongs to the LysR transcriptional regulatory family.</text>
</comment>
<accession>A0A4R2AVY5</accession>
<protein>
    <submittedName>
        <fullName evidence="7">LysR family nitrogen assimilation transcriptional regulator</fullName>
    </submittedName>
</protein>